<dbReference type="AlphaFoldDB" id="A0A8J3I3A0"/>
<comment type="caution">
    <text evidence="2">The sequence shown here is derived from an EMBL/GenBank/DDBJ whole genome shotgun (WGS) entry which is preliminary data.</text>
</comment>
<dbReference type="Proteomes" id="UP000612362">
    <property type="component" value="Unassembled WGS sequence"/>
</dbReference>
<name>A0A8J3I3A0_9CHLR</name>
<evidence type="ECO:0000256" key="1">
    <source>
        <dbReference type="SAM" id="MobiDB-lite"/>
    </source>
</evidence>
<reference evidence="2" key="1">
    <citation type="submission" date="2020-10" db="EMBL/GenBank/DDBJ databases">
        <title>Taxonomic study of unclassified bacteria belonging to the class Ktedonobacteria.</title>
        <authorList>
            <person name="Yabe S."/>
            <person name="Wang C.M."/>
            <person name="Zheng Y."/>
            <person name="Sakai Y."/>
            <person name="Cavaletti L."/>
            <person name="Monciardini P."/>
            <person name="Donadio S."/>
        </authorList>
    </citation>
    <scope>NUCLEOTIDE SEQUENCE</scope>
    <source>
        <strain evidence="2">SOSP1-1</strain>
    </source>
</reference>
<keyword evidence="3" id="KW-1185">Reference proteome</keyword>
<gene>
    <name evidence="2" type="ORF">KSX_42280</name>
</gene>
<dbReference type="RefSeq" id="WP_220195468.1">
    <property type="nucleotide sequence ID" value="NZ_BNJF01000002.1"/>
</dbReference>
<dbReference type="EMBL" id="BNJF01000002">
    <property type="protein sequence ID" value="GHO46065.1"/>
    <property type="molecule type" value="Genomic_DNA"/>
</dbReference>
<feature type="region of interest" description="Disordered" evidence="1">
    <location>
        <begin position="59"/>
        <end position="91"/>
    </location>
</feature>
<proteinExistence type="predicted"/>
<evidence type="ECO:0000313" key="3">
    <source>
        <dbReference type="Proteomes" id="UP000612362"/>
    </source>
</evidence>
<organism evidence="2 3">
    <name type="scientific">Ktedonospora formicarum</name>
    <dbReference type="NCBI Taxonomy" id="2778364"/>
    <lineage>
        <taxon>Bacteria</taxon>
        <taxon>Bacillati</taxon>
        <taxon>Chloroflexota</taxon>
        <taxon>Ktedonobacteria</taxon>
        <taxon>Ktedonobacterales</taxon>
        <taxon>Ktedonobacteraceae</taxon>
        <taxon>Ktedonospora</taxon>
    </lineage>
</organism>
<sequence length="91" mass="9513">MDLEDYLEPEVAVTAVVAATVFSPRARQFLRRGAVYSAVGALAAGEALSTFFRGFGQGLKQADRENSPADATTSPQSHEGSPASLAGGQER</sequence>
<accession>A0A8J3I3A0</accession>
<feature type="compositionally biased region" description="Polar residues" evidence="1">
    <location>
        <begin position="69"/>
        <end position="79"/>
    </location>
</feature>
<evidence type="ECO:0000313" key="2">
    <source>
        <dbReference type="EMBL" id="GHO46065.1"/>
    </source>
</evidence>
<protein>
    <submittedName>
        <fullName evidence="2">Uncharacterized protein</fullName>
    </submittedName>
</protein>